<protein>
    <submittedName>
        <fullName evidence="1">Transcriptional regulator, TetR family</fullName>
    </submittedName>
</protein>
<dbReference type="RefSeq" id="WP_025351233.1">
    <property type="nucleotide sequence ID" value="NZ_CP006850.1"/>
</dbReference>
<keyword evidence="2" id="KW-1185">Reference proteome</keyword>
<dbReference type="Gene3D" id="1.10.357.10">
    <property type="entry name" value="Tetracycline Repressor, domain 2"/>
    <property type="match status" value="1"/>
</dbReference>
<accession>W5TKF4</accession>
<organism evidence="1 2">
    <name type="scientific">Nocardia nova SH22a</name>
    <dbReference type="NCBI Taxonomy" id="1415166"/>
    <lineage>
        <taxon>Bacteria</taxon>
        <taxon>Bacillati</taxon>
        <taxon>Actinomycetota</taxon>
        <taxon>Actinomycetes</taxon>
        <taxon>Mycobacteriales</taxon>
        <taxon>Nocardiaceae</taxon>
        <taxon>Nocardia</taxon>
    </lineage>
</organism>
<dbReference type="SUPFAM" id="SSF48498">
    <property type="entry name" value="Tetracyclin repressor-like, C-terminal domain"/>
    <property type="match status" value="1"/>
</dbReference>
<reference evidence="1 2" key="1">
    <citation type="journal article" date="2014" name="Appl. Environ. Microbiol.">
        <title>Insights into the Microbial Degradation of Rubber and Gutta-Percha by Analysis of the Complete Genome of Nocardia nova SH22a.</title>
        <authorList>
            <person name="Luo Q."/>
            <person name="Hiessl S."/>
            <person name="Poehlein A."/>
            <person name="Daniel R."/>
            <person name="Steinbuchel A."/>
        </authorList>
    </citation>
    <scope>NUCLEOTIDE SEQUENCE [LARGE SCALE GENOMIC DNA]</scope>
    <source>
        <strain evidence="1">SH22a</strain>
    </source>
</reference>
<dbReference type="KEGG" id="nno:NONO_c50610"/>
<dbReference type="OrthoDB" id="5181477at2"/>
<dbReference type="Proteomes" id="UP000019150">
    <property type="component" value="Chromosome"/>
</dbReference>
<evidence type="ECO:0000313" key="1">
    <source>
        <dbReference type="EMBL" id="AHH19845.1"/>
    </source>
</evidence>
<dbReference type="STRING" id="1415166.NONO_c50610"/>
<dbReference type="HOGENOM" id="CLU_099797_1_0_11"/>
<dbReference type="InterPro" id="IPR036271">
    <property type="entry name" value="Tet_transcr_reg_TetR-rel_C_sf"/>
</dbReference>
<dbReference type="eggNOG" id="COG1309">
    <property type="taxonomic scope" value="Bacteria"/>
</dbReference>
<name>W5TKF4_9NOCA</name>
<dbReference type="AlphaFoldDB" id="W5TKF4"/>
<gene>
    <name evidence="1" type="ORF">NONO_c50610</name>
</gene>
<dbReference type="InterPro" id="IPR009057">
    <property type="entry name" value="Homeodomain-like_sf"/>
</dbReference>
<dbReference type="EMBL" id="CP006850">
    <property type="protein sequence ID" value="AHH19845.1"/>
    <property type="molecule type" value="Genomic_DNA"/>
</dbReference>
<dbReference type="PATRIC" id="fig|1415166.3.peg.5220"/>
<dbReference type="SUPFAM" id="SSF46689">
    <property type="entry name" value="Homeodomain-like"/>
    <property type="match status" value="1"/>
</dbReference>
<proteinExistence type="predicted"/>
<evidence type="ECO:0000313" key="2">
    <source>
        <dbReference type="Proteomes" id="UP000019150"/>
    </source>
</evidence>
<sequence length="185" mass="21216">MRSRVLLDELESLIVTEGFAGLTLAELAQRLHCSLRAFYEIAPNRQELLLVTIDRRMRRLGRHLREELAEHDDPPARLNLVLTLETSTLQTTSAQFREDAQKNVAIADLILAHKRYGASLIHDILVDGMRRGRFRRVDPYAIVEFIDAAVSRLEQPRFADSDDHHWSEYVDELSRFVEAGVLAGR</sequence>